<sequence length="86" mass="9358">MSESGNGTSTVSLPGVAGEEQPHLPARHVARWKNIQTGRFHILPRAVDIHNRGQSYCTDNLGFLFLKTPPLDALMAASPDSYALVE</sequence>
<name>A0A0N4Y9C9_NIPBR</name>
<protein>
    <submittedName>
        <fullName evidence="2 4">Uncharacterized protein</fullName>
    </submittedName>
</protein>
<evidence type="ECO:0000256" key="1">
    <source>
        <dbReference type="SAM" id="MobiDB-lite"/>
    </source>
</evidence>
<dbReference type="Proteomes" id="UP000271162">
    <property type="component" value="Unassembled WGS sequence"/>
</dbReference>
<feature type="region of interest" description="Disordered" evidence="1">
    <location>
        <begin position="1"/>
        <end position="25"/>
    </location>
</feature>
<accession>A0A0N4Y9C9</accession>
<keyword evidence="3" id="KW-1185">Reference proteome</keyword>
<gene>
    <name evidence="2" type="ORF">NBR_LOCUS12900</name>
</gene>
<evidence type="ECO:0000313" key="4">
    <source>
        <dbReference type="WBParaSite" id="NBR_0001289901-mRNA-1"/>
    </source>
</evidence>
<proteinExistence type="predicted"/>
<dbReference type="EMBL" id="UYSL01020886">
    <property type="protein sequence ID" value="VDL76489.1"/>
    <property type="molecule type" value="Genomic_DNA"/>
</dbReference>
<dbReference type="WBParaSite" id="NBR_0001289901-mRNA-1">
    <property type="protein sequence ID" value="NBR_0001289901-mRNA-1"/>
    <property type="gene ID" value="NBR_0001289901"/>
</dbReference>
<reference evidence="2 3" key="2">
    <citation type="submission" date="2018-11" db="EMBL/GenBank/DDBJ databases">
        <authorList>
            <consortium name="Pathogen Informatics"/>
        </authorList>
    </citation>
    <scope>NUCLEOTIDE SEQUENCE [LARGE SCALE GENOMIC DNA]</scope>
</reference>
<feature type="compositionally biased region" description="Polar residues" evidence="1">
    <location>
        <begin position="1"/>
        <end position="12"/>
    </location>
</feature>
<evidence type="ECO:0000313" key="2">
    <source>
        <dbReference type="EMBL" id="VDL76489.1"/>
    </source>
</evidence>
<organism evidence="4">
    <name type="scientific">Nippostrongylus brasiliensis</name>
    <name type="common">Rat hookworm</name>
    <dbReference type="NCBI Taxonomy" id="27835"/>
    <lineage>
        <taxon>Eukaryota</taxon>
        <taxon>Metazoa</taxon>
        <taxon>Ecdysozoa</taxon>
        <taxon>Nematoda</taxon>
        <taxon>Chromadorea</taxon>
        <taxon>Rhabditida</taxon>
        <taxon>Rhabditina</taxon>
        <taxon>Rhabditomorpha</taxon>
        <taxon>Strongyloidea</taxon>
        <taxon>Heligmosomidae</taxon>
        <taxon>Nippostrongylus</taxon>
    </lineage>
</organism>
<reference evidence="4" key="1">
    <citation type="submission" date="2017-02" db="UniProtKB">
        <authorList>
            <consortium name="WormBaseParasite"/>
        </authorList>
    </citation>
    <scope>IDENTIFICATION</scope>
</reference>
<evidence type="ECO:0000313" key="3">
    <source>
        <dbReference type="Proteomes" id="UP000271162"/>
    </source>
</evidence>
<dbReference type="AlphaFoldDB" id="A0A0N4Y9C9"/>